<sequence>MNNECVTRRYDDDHPAPGGRLRNGTDRGRRRERRAEKRSRRRARRLTGAKCSDKRKSLRGLFEPNEFKEKK</sequence>
<evidence type="ECO:0000256" key="1">
    <source>
        <dbReference type="SAM" id="MobiDB-lite"/>
    </source>
</evidence>
<dbReference type="Proteomes" id="UP000053676">
    <property type="component" value="Unassembled WGS sequence"/>
</dbReference>
<organism evidence="2 3">
    <name type="scientific">Necator americanus</name>
    <name type="common">Human hookworm</name>
    <dbReference type="NCBI Taxonomy" id="51031"/>
    <lineage>
        <taxon>Eukaryota</taxon>
        <taxon>Metazoa</taxon>
        <taxon>Ecdysozoa</taxon>
        <taxon>Nematoda</taxon>
        <taxon>Chromadorea</taxon>
        <taxon>Rhabditida</taxon>
        <taxon>Rhabditina</taxon>
        <taxon>Rhabditomorpha</taxon>
        <taxon>Strongyloidea</taxon>
        <taxon>Ancylostomatidae</taxon>
        <taxon>Bunostominae</taxon>
        <taxon>Necator</taxon>
    </lineage>
</organism>
<proteinExistence type="predicted"/>
<dbReference type="AlphaFoldDB" id="W2SNY5"/>
<reference evidence="3" key="1">
    <citation type="journal article" date="2014" name="Nat. Genet.">
        <title>Genome of the human hookworm Necator americanus.</title>
        <authorList>
            <person name="Tang Y.T."/>
            <person name="Gao X."/>
            <person name="Rosa B.A."/>
            <person name="Abubucker S."/>
            <person name="Hallsworth-Pepin K."/>
            <person name="Martin J."/>
            <person name="Tyagi R."/>
            <person name="Heizer E."/>
            <person name="Zhang X."/>
            <person name="Bhonagiri-Palsikar V."/>
            <person name="Minx P."/>
            <person name="Warren W.C."/>
            <person name="Wang Q."/>
            <person name="Zhan B."/>
            <person name="Hotez P.J."/>
            <person name="Sternberg P.W."/>
            <person name="Dougall A."/>
            <person name="Gaze S.T."/>
            <person name="Mulvenna J."/>
            <person name="Sotillo J."/>
            <person name="Ranganathan S."/>
            <person name="Rabelo E.M."/>
            <person name="Wilson R.K."/>
            <person name="Felgner P.L."/>
            <person name="Bethony J."/>
            <person name="Hawdon J.M."/>
            <person name="Gasser R.B."/>
            <person name="Loukas A."/>
            <person name="Mitreva M."/>
        </authorList>
    </citation>
    <scope>NUCLEOTIDE SEQUENCE [LARGE SCALE GENOMIC DNA]</scope>
</reference>
<feature type="compositionally biased region" description="Basic and acidic residues" evidence="1">
    <location>
        <begin position="1"/>
        <end position="15"/>
    </location>
</feature>
<feature type="compositionally biased region" description="Basic and acidic residues" evidence="1">
    <location>
        <begin position="23"/>
        <end position="35"/>
    </location>
</feature>
<feature type="region of interest" description="Disordered" evidence="1">
    <location>
        <begin position="1"/>
        <end position="71"/>
    </location>
</feature>
<protein>
    <submittedName>
        <fullName evidence="2">Uncharacterized protein</fullName>
    </submittedName>
</protein>
<dbReference type="KEGG" id="nai:NECAME_14783"/>
<gene>
    <name evidence="2" type="ORF">NECAME_14783</name>
</gene>
<evidence type="ECO:0000313" key="2">
    <source>
        <dbReference type="EMBL" id="ETN70412.1"/>
    </source>
</evidence>
<accession>W2SNY5</accession>
<dbReference type="EMBL" id="KI668962">
    <property type="protein sequence ID" value="ETN70412.1"/>
    <property type="molecule type" value="Genomic_DNA"/>
</dbReference>
<evidence type="ECO:0000313" key="3">
    <source>
        <dbReference type="Proteomes" id="UP000053676"/>
    </source>
</evidence>
<name>W2SNY5_NECAM</name>
<feature type="compositionally biased region" description="Basic residues" evidence="1">
    <location>
        <begin position="36"/>
        <end position="47"/>
    </location>
</feature>
<keyword evidence="3" id="KW-1185">Reference proteome</keyword>